<sequence>MPKTKNIPRTQRDHATHSGVATTSNHNHNLTTTTANTLTTNTLTASLAGALSPPTRPRPHASRTTSTISMSAAPATRHRRSKENAENGGGGGEKENTGRVARSTRTHVTPGVGVLATTAFGSSNVSTNVNSNSILGSKKAAVLADAKLKRPTVTKRKVKKQPLQDVTAQFVASGMGEGANRAGTAYELLDEEDILALRAEPGNEAVLEGPAGERRVATATTPGRGRATSPLPPSSPPSDYRLPSSLNFAAVPLASRPVGPASPARSIPYEYNPWDSFDSAPPVGSPSRPVAVVVESKQQDENEVDREDPFGFAALERKLKANRAEMGHEDRPEQGYHHEAEEEDEDMDHVLVADTSSPRPEGMLRRRRRNLKRALEDELDAEDHEAALAASSPVLPRPIRAVILSSPVRAAIAAAGPASTPAEDEPVHAHFATPPTPHKENHKRRRISAVPNVDEDVFGPCVATSSSSSSPGRVAAESPSPTKGSVRRPAATVARVAARAADTGDGVAAALNADASDALDVFNAVLDERESQEAAVEEKEEEGENEVVGRSLRPRVSRTIVAATADDATATREKKARSASRGRGRGRGLARGASRSRGRGASRSKSTRPARAEDDKDGEEVDHDEKFEREREARVAYFRGVDEYEVETEDVYLV</sequence>
<feature type="region of interest" description="Disordered" evidence="1">
    <location>
        <begin position="323"/>
        <end position="346"/>
    </location>
</feature>
<proteinExistence type="predicted"/>
<feature type="region of interest" description="Disordered" evidence="1">
    <location>
        <begin position="415"/>
        <end position="490"/>
    </location>
</feature>
<dbReference type="EMBL" id="JAACJJ010000028">
    <property type="protein sequence ID" value="KAF5320895.1"/>
    <property type="molecule type" value="Genomic_DNA"/>
</dbReference>
<feature type="region of interest" description="Disordered" evidence="1">
    <location>
        <begin position="278"/>
        <end position="311"/>
    </location>
</feature>
<keyword evidence="3" id="KW-1185">Reference proteome</keyword>
<feature type="compositionally biased region" description="Low complexity" evidence="1">
    <location>
        <begin position="21"/>
        <end position="32"/>
    </location>
</feature>
<gene>
    <name evidence="2" type="ORF">D9619_002119</name>
</gene>
<feature type="compositionally biased region" description="Low complexity" evidence="1">
    <location>
        <begin position="217"/>
        <end position="229"/>
    </location>
</feature>
<dbReference type="AlphaFoldDB" id="A0A8H5BCT9"/>
<feature type="region of interest" description="Disordered" evidence="1">
    <location>
        <begin position="530"/>
        <end position="629"/>
    </location>
</feature>
<evidence type="ECO:0000256" key="1">
    <source>
        <dbReference type="SAM" id="MobiDB-lite"/>
    </source>
</evidence>
<protein>
    <submittedName>
        <fullName evidence="2">Uncharacterized protein</fullName>
    </submittedName>
</protein>
<feature type="compositionally biased region" description="Basic residues" evidence="1">
    <location>
        <begin position="574"/>
        <end position="608"/>
    </location>
</feature>
<accession>A0A8H5BCT9</accession>
<feature type="compositionally biased region" description="Basic and acidic residues" evidence="1">
    <location>
        <begin position="323"/>
        <end position="340"/>
    </location>
</feature>
<feature type="region of interest" description="Disordered" evidence="1">
    <location>
        <begin position="1"/>
        <end position="32"/>
    </location>
</feature>
<feature type="region of interest" description="Disordered" evidence="1">
    <location>
        <begin position="205"/>
        <end position="243"/>
    </location>
</feature>
<reference evidence="2 3" key="1">
    <citation type="journal article" date="2020" name="ISME J.">
        <title>Uncovering the hidden diversity of litter-decomposition mechanisms in mushroom-forming fungi.</title>
        <authorList>
            <person name="Floudas D."/>
            <person name="Bentzer J."/>
            <person name="Ahren D."/>
            <person name="Johansson T."/>
            <person name="Persson P."/>
            <person name="Tunlid A."/>
        </authorList>
    </citation>
    <scope>NUCLEOTIDE SEQUENCE [LARGE SCALE GENOMIC DNA]</scope>
    <source>
        <strain evidence="2 3">CBS 101986</strain>
    </source>
</reference>
<organism evidence="2 3">
    <name type="scientific">Psilocybe cf. subviscida</name>
    <dbReference type="NCBI Taxonomy" id="2480587"/>
    <lineage>
        <taxon>Eukaryota</taxon>
        <taxon>Fungi</taxon>
        <taxon>Dikarya</taxon>
        <taxon>Basidiomycota</taxon>
        <taxon>Agaricomycotina</taxon>
        <taxon>Agaricomycetes</taxon>
        <taxon>Agaricomycetidae</taxon>
        <taxon>Agaricales</taxon>
        <taxon>Agaricineae</taxon>
        <taxon>Strophariaceae</taxon>
        <taxon>Psilocybe</taxon>
    </lineage>
</organism>
<feature type="region of interest" description="Disordered" evidence="1">
    <location>
        <begin position="47"/>
        <end position="102"/>
    </location>
</feature>
<evidence type="ECO:0000313" key="3">
    <source>
        <dbReference type="Proteomes" id="UP000567179"/>
    </source>
</evidence>
<evidence type="ECO:0000313" key="2">
    <source>
        <dbReference type="EMBL" id="KAF5320895.1"/>
    </source>
</evidence>
<dbReference type="Proteomes" id="UP000567179">
    <property type="component" value="Unassembled WGS sequence"/>
</dbReference>
<comment type="caution">
    <text evidence="2">The sequence shown here is derived from an EMBL/GenBank/DDBJ whole genome shotgun (WGS) entry which is preliminary data.</text>
</comment>
<name>A0A8H5BCT9_9AGAR</name>
<dbReference type="OrthoDB" id="3234283at2759"/>